<keyword evidence="2" id="KW-1185">Reference proteome</keyword>
<reference evidence="1" key="2">
    <citation type="journal article" date="2020" name="Nat. Commun.">
        <title>Large-scale genome sequencing of mycorrhizal fungi provides insights into the early evolution of symbiotic traits.</title>
        <authorList>
            <person name="Miyauchi S."/>
            <person name="Kiss E."/>
            <person name="Kuo A."/>
            <person name="Drula E."/>
            <person name="Kohler A."/>
            <person name="Sanchez-Garcia M."/>
            <person name="Morin E."/>
            <person name="Andreopoulos B."/>
            <person name="Barry K.W."/>
            <person name="Bonito G."/>
            <person name="Buee M."/>
            <person name="Carver A."/>
            <person name="Chen C."/>
            <person name="Cichocki N."/>
            <person name="Clum A."/>
            <person name="Culley D."/>
            <person name="Crous P.W."/>
            <person name="Fauchery L."/>
            <person name="Girlanda M."/>
            <person name="Hayes R.D."/>
            <person name="Keri Z."/>
            <person name="LaButti K."/>
            <person name="Lipzen A."/>
            <person name="Lombard V."/>
            <person name="Magnuson J."/>
            <person name="Maillard F."/>
            <person name="Murat C."/>
            <person name="Nolan M."/>
            <person name="Ohm R.A."/>
            <person name="Pangilinan J."/>
            <person name="Pereira M.F."/>
            <person name="Perotto S."/>
            <person name="Peter M."/>
            <person name="Pfister S."/>
            <person name="Riley R."/>
            <person name="Sitrit Y."/>
            <person name="Stielow J.B."/>
            <person name="Szollosi G."/>
            <person name="Zifcakova L."/>
            <person name="Stursova M."/>
            <person name="Spatafora J.W."/>
            <person name="Tedersoo L."/>
            <person name="Vaario L.M."/>
            <person name="Yamada A."/>
            <person name="Yan M."/>
            <person name="Wang P."/>
            <person name="Xu J."/>
            <person name="Bruns T."/>
            <person name="Baldrian P."/>
            <person name="Vilgalys R."/>
            <person name="Dunand C."/>
            <person name="Henrissat B."/>
            <person name="Grigoriev I.V."/>
            <person name="Hibbett D."/>
            <person name="Nagy L.G."/>
            <person name="Martin F.M."/>
        </authorList>
    </citation>
    <scope>NUCLEOTIDE SEQUENCE</scope>
    <source>
        <strain evidence="1">BED1</strain>
    </source>
</reference>
<accession>A0AAD4C879</accession>
<gene>
    <name evidence="1" type="ORF">L210DRAFT_3500259</name>
</gene>
<organism evidence="1 2">
    <name type="scientific">Boletus edulis BED1</name>
    <dbReference type="NCBI Taxonomy" id="1328754"/>
    <lineage>
        <taxon>Eukaryota</taxon>
        <taxon>Fungi</taxon>
        <taxon>Dikarya</taxon>
        <taxon>Basidiomycota</taxon>
        <taxon>Agaricomycotina</taxon>
        <taxon>Agaricomycetes</taxon>
        <taxon>Agaricomycetidae</taxon>
        <taxon>Boletales</taxon>
        <taxon>Boletineae</taxon>
        <taxon>Boletaceae</taxon>
        <taxon>Boletoideae</taxon>
        <taxon>Boletus</taxon>
    </lineage>
</organism>
<name>A0AAD4C879_BOLED</name>
<comment type="caution">
    <text evidence="1">The sequence shown here is derived from an EMBL/GenBank/DDBJ whole genome shotgun (WGS) entry which is preliminary data.</text>
</comment>
<sequence>MQILTTLGSIDADHFDSYLSSLLVKLKSKLSKHLVHILKDNDMLDIAIALYKWPHMRLHKGHTGMSAHHFSGWGKQAPHTIAQKSIHSHLIWQLMKYFSKYMTRVLDFLSMPYNVASIEMVKREAEDQGKDTDQLLVHYTSMLRREVAKAARSPLCCKDQLAMRRCSSETWQKRSNGCNWDISSDLNDTWQHYLFVANFSCQMFSNCSPIPFLGIEKVLMEVITWVEPLMKYPFKQPNSATRTCTWNDALGALLAHANGDVEFEIKLVVTWIEKVSLFQLKDMDVNLISKHFIETLLKNLAALYASKDNHRRFLITEDGWLIRVAMGNILNDITNSTWKWWDGLDEQPQVEADEEPIDLKGLVPHLDDETTGNFVLQLTKSKLIQKTDYETVNKVTKLVLQNNIGYVVPGVFSPPIVNALKKLVKMGDFEASDAVAEKLKKGMMQEII</sequence>
<protein>
    <submittedName>
        <fullName evidence="1">Uncharacterized protein</fullName>
    </submittedName>
</protein>
<evidence type="ECO:0000313" key="1">
    <source>
        <dbReference type="EMBL" id="KAF8451053.1"/>
    </source>
</evidence>
<reference evidence="1" key="1">
    <citation type="submission" date="2019-10" db="EMBL/GenBank/DDBJ databases">
        <authorList>
            <consortium name="DOE Joint Genome Institute"/>
            <person name="Kuo A."/>
            <person name="Miyauchi S."/>
            <person name="Kiss E."/>
            <person name="Drula E."/>
            <person name="Kohler A."/>
            <person name="Sanchez-Garcia M."/>
            <person name="Andreopoulos B."/>
            <person name="Barry K.W."/>
            <person name="Bonito G."/>
            <person name="Buee M."/>
            <person name="Carver A."/>
            <person name="Chen C."/>
            <person name="Cichocki N."/>
            <person name="Clum A."/>
            <person name="Culley D."/>
            <person name="Crous P.W."/>
            <person name="Fauchery L."/>
            <person name="Girlanda M."/>
            <person name="Hayes R."/>
            <person name="Keri Z."/>
            <person name="LaButti K."/>
            <person name="Lipzen A."/>
            <person name="Lombard V."/>
            <person name="Magnuson J."/>
            <person name="Maillard F."/>
            <person name="Morin E."/>
            <person name="Murat C."/>
            <person name="Nolan M."/>
            <person name="Ohm R."/>
            <person name="Pangilinan J."/>
            <person name="Pereira M."/>
            <person name="Perotto S."/>
            <person name="Peter M."/>
            <person name="Riley R."/>
            <person name="Sitrit Y."/>
            <person name="Stielow B."/>
            <person name="Szollosi G."/>
            <person name="Zifcakova L."/>
            <person name="Stursova M."/>
            <person name="Spatafora J.W."/>
            <person name="Tedersoo L."/>
            <person name="Vaario L.-M."/>
            <person name="Yamada A."/>
            <person name="Yan M."/>
            <person name="Wang P."/>
            <person name="Xu J."/>
            <person name="Bruns T."/>
            <person name="Baldrian P."/>
            <person name="Vilgalys R."/>
            <person name="Henrissat B."/>
            <person name="Grigoriev I.V."/>
            <person name="Hibbett D."/>
            <person name="Nagy L.G."/>
            <person name="Martin F.M."/>
        </authorList>
    </citation>
    <scope>NUCLEOTIDE SEQUENCE</scope>
    <source>
        <strain evidence="1">BED1</strain>
    </source>
</reference>
<dbReference type="Proteomes" id="UP001194468">
    <property type="component" value="Unassembled WGS sequence"/>
</dbReference>
<dbReference type="EMBL" id="WHUW01000002">
    <property type="protein sequence ID" value="KAF8451053.1"/>
    <property type="molecule type" value="Genomic_DNA"/>
</dbReference>
<evidence type="ECO:0000313" key="2">
    <source>
        <dbReference type="Proteomes" id="UP001194468"/>
    </source>
</evidence>
<proteinExistence type="predicted"/>
<dbReference type="AlphaFoldDB" id="A0AAD4C879"/>